<feature type="compositionally biased region" description="Polar residues" evidence="1">
    <location>
        <begin position="1"/>
        <end position="10"/>
    </location>
</feature>
<gene>
    <name evidence="2" type="ORF">MGG_16528</name>
</gene>
<dbReference type="HOGENOM" id="CLU_2015722_0_0_1"/>
<proteinExistence type="predicted"/>
<dbReference type="KEGG" id="mgr:MGG_16528"/>
<feature type="region of interest" description="Disordered" evidence="1">
    <location>
        <begin position="1"/>
        <end position="28"/>
    </location>
</feature>
<evidence type="ECO:0000256" key="1">
    <source>
        <dbReference type="SAM" id="MobiDB-lite"/>
    </source>
</evidence>
<organism evidence="2 3">
    <name type="scientific">Pyricularia oryzae (strain 70-15 / ATCC MYA-4617 / FGSC 8958)</name>
    <name type="common">Rice blast fungus</name>
    <name type="synonym">Magnaporthe oryzae</name>
    <dbReference type="NCBI Taxonomy" id="242507"/>
    <lineage>
        <taxon>Eukaryota</taxon>
        <taxon>Fungi</taxon>
        <taxon>Dikarya</taxon>
        <taxon>Ascomycota</taxon>
        <taxon>Pezizomycotina</taxon>
        <taxon>Sordariomycetes</taxon>
        <taxon>Sordariomycetidae</taxon>
        <taxon>Magnaporthales</taxon>
        <taxon>Pyriculariaceae</taxon>
        <taxon>Pyricularia</taxon>
    </lineage>
</organism>
<dbReference type="VEuPathDB" id="FungiDB:MGG_16528"/>
<name>G4MKL2_PYRO7</name>
<dbReference type="AlphaFoldDB" id="G4MKL2"/>
<dbReference type="EMBL" id="CM001231">
    <property type="protein sequence ID" value="EHA58395.1"/>
    <property type="molecule type" value="Genomic_DNA"/>
</dbReference>
<protein>
    <submittedName>
        <fullName evidence="2">Uncharacterized protein</fullName>
    </submittedName>
</protein>
<dbReference type="Proteomes" id="UP000009058">
    <property type="component" value="Chromosome 1"/>
</dbReference>
<dbReference type="InParanoid" id="G4MKL2"/>
<dbReference type="GeneID" id="12986884"/>
<evidence type="ECO:0000313" key="2">
    <source>
        <dbReference type="EMBL" id="EHA58395.1"/>
    </source>
</evidence>
<reference evidence="2 3" key="1">
    <citation type="journal article" date="2005" name="Nature">
        <title>The genome sequence of the rice blast fungus Magnaporthe grisea.</title>
        <authorList>
            <person name="Dean R.A."/>
            <person name="Talbot N.J."/>
            <person name="Ebbole D.J."/>
            <person name="Farman M.L."/>
            <person name="Mitchell T.K."/>
            <person name="Orbach M.J."/>
            <person name="Thon M."/>
            <person name="Kulkarni R."/>
            <person name="Xu J.R."/>
            <person name="Pan H."/>
            <person name="Read N.D."/>
            <person name="Lee Y.H."/>
            <person name="Carbone I."/>
            <person name="Brown D."/>
            <person name="Oh Y.Y."/>
            <person name="Donofrio N."/>
            <person name="Jeong J.S."/>
            <person name="Soanes D.M."/>
            <person name="Djonovic S."/>
            <person name="Kolomiets E."/>
            <person name="Rehmeyer C."/>
            <person name="Li W."/>
            <person name="Harding M."/>
            <person name="Kim S."/>
            <person name="Lebrun M.H."/>
            <person name="Bohnert H."/>
            <person name="Coughlan S."/>
            <person name="Butler J."/>
            <person name="Calvo S."/>
            <person name="Ma L.J."/>
            <person name="Nicol R."/>
            <person name="Purcell S."/>
            <person name="Nusbaum C."/>
            <person name="Galagan J.E."/>
            <person name="Birren B.W."/>
        </authorList>
    </citation>
    <scope>NUCLEOTIDE SEQUENCE [LARGE SCALE GENOMIC DNA]</scope>
    <source>
        <strain evidence="3">70-15 / ATCC MYA-4617 / FGSC 8958</strain>
    </source>
</reference>
<sequence>MKSRQLPSDESSVRLKARGRVSEQTCKQDRARTRSGSIRFYALVFRCVNRENRKRAEIPLGSHFQKMRFLSAILATFAMVQIGWAGNYGDCFGQKIKGNRIVGAYAQRFALQAADAACYTETD</sequence>
<evidence type="ECO:0000313" key="3">
    <source>
        <dbReference type="Proteomes" id="UP000009058"/>
    </source>
</evidence>
<dbReference type="RefSeq" id="XP_003711007.1">
    <property type="nucleotide sequence ID" value="XM_003710959.1"/>
</dbReference>
<reference key="2">
    <citation type="submission" date="2011-05" db="EMBL/GenBank/DDBJ databases">
        <title>The Genome Sequence of Magnaporthe oryzae 70-15.</title>
        <authorList>
            <consortium name="The Broad Institute Genome Sequencing Platform"/>
            <person name="Ma L.-J."/>
            <person name="Dead R."/>
            <person name="Young S.K."/>
            <person name="Zeng Q."/>
            <person name="Gargeya S."/>
            <person name="Fitzgerald M."/>
            <person name="Haas B."/>
            <person name="Abouelleil A."/>
            <person name="Alvarado L."/>
            <person name="Arachchi H.M."/>
            <person name="Berlin A."/>
            <person name="Brown A."/>
            <person name="Chapman S.B."/>
            <person name="Chen Z."/>
            <person name="Dunbar C."/>
            <person name="Freedman E."/>
            <person name="Gearin G."/>
            <person name="Gellesch M."/>
            <person name="Goldberg J."/>
            <person name="Griggs A."/>
            <person name="Gujja S."/>
            <person name="Heiman D."/>
            <person name="Howarth C."/>
            <person name="Larson L."/>
            <person name="Lui A."/>
            <person name="MacDonald P.J.P."/>
            <person name="Mehta T."/>
            <person name="Montmayeur A."/>
            <person name="Murphy C."/>
            <person name="Neiman D."/>
            <person name="Pearson M."/>
            <person name="Priest M."/>
            <person name="Roberts A."/>
            <person name="Saif S."/>
            <person name="Shea T."/>
            <person name="Shenoy N."/>
            <person name="Sisk P."/>
            <person name="Stolte C."/>
            <person name="Sykes S."/>
            <person name="Yandava C."/>
            <person name="Wortman J."/>
            <person name="Nusbaum C."/>
            <person name="Birren B."/>
        </authorList>
    </citation>
    <scope>NUCLEOTIDE SEQUENCE</scope>
    <source>
        <strain>70-15</strain>
    </source>
</reference>
<keyword evidence="3" id="KW-1185">Reference proteome</keyword>
<accession>G4MKL2</accession>